<dbReference type="AlphaFoldDB" id="A0A2C9KQ52"/>
<feature type="compositionally biased region" description="Acidic residues" evidence="1">
    <location>
        <begin position="35"/>
        <end position="44"/>
    </location>
</feature>
<evidence type="ECO:0000256" key="1">
    <source>
        <dbReference type="SAM" id="MobiDB-lite"/>
    </source>
</evidence>
<evidence type="ECO:0000313" key="2">
    <source>
        <dbReference type="EnsemblMetazoa" id="BGLB022315-PD"/>
    </source>
</evidence>
<reference evidence="2" key="1">
    <citation type="submission" date="2020-05" db="UniProtKB">
        <authorList>
            <consortium name="EnsemblMetazoa"/>
        </authorList>
    </citation>
    <scope>IDENTIFICATION</scope>
    <source>
        <strain evidence="2">BB02</strain>
    </source>
</reference>
<accession>A0A2C9KQ52</accession>
<protein>
    <submittedName>
        <fullName evidence="2">Uncharacterized protein</fullName>
    </submittedName>
</protein>
<organism evidence="2 3">
    <name type="scientific">Biomphalaria glabrata</name>
    <name type="common">Bloodfluke planorb</name>
    <name type="synonym">Freshwater snail</name>
    <dbReference type="NCBI Taxonomy" id="6526"/>
    <lineage>
        <taxon>Eukaryota</taxon>
        <taxon>Metazoa</taxon>
        <taxon>Spiralia</taxon>
        <taxon>Lophotrochozoa</taxon>
        <taxon>Mollusca</taxon>
        <taxon>Gastropoda</taxon>
        <taxon>Heterobranchia</taxon>
        <taxon>Euthyneura</taxon>
        <taxon>Panpulmonata</taxon>
        <taxon>Hygrophila</taxon>
        <taxon>Lymnaeoidea</taxon>
        <taxon>Planorbidae</taxon>
        <taxon>Biomphalaria</taxon>
    </lineage>
</organism>
<dbReference type="EnsemblMetazoa" id="BGLB022315-RD">
    <property type="protein sequence ID" value="BGLB022315-PD"/>
    <property type="gene ID" value="BGLB022315"/>
</dbReference>
<dbReference type="OrthoDB" id="5963205at2759"/>
<feature type="compositionally biased region" description="Polar residues" evidence="1">
    <location>
        <begin position="16"/>
        <end position="26"/>
    </location>
</feature>
<proteinExistence type="predicted"/>
<dbReference type="VEuPathDB" id="VectorBase:BGLB022315"/>
<gene>
    <name evidence="2" type="primary">106052374</name>
</gene>
<dbReference type="KEGG" id="bgt:106052374"/>
<dbReference type="Proteomes" id="UP000076420">
    <property type="component" value="Unassembled WGS sequence"/>
</dbReference>
<name>A0A2C9KQ52_BIOGL</name>
<sequence length="102" mass="11575">MPRGATIQDMRAEAFSTPQSPASSETGVAETPQPDYDDTEADESGELRENRRKSFQFVNNFKNVISNIRTIGRSVFVWNIESSCSFQHSRVFYFVFRSANIA</sequence>
<feature type="region of interest" description="Disordered" evidence="1">
    <location>
        <begin position="1"/>
        <end position="49"/>
    </location>
</feature>
<dbReference type="VEuPathDB" id="VectorBase:BGLAX_039656"/>
<evidence type="ECO:0000313" key="3">
    <source>
        <dbReference type="Proteomes" id="UP000076420"/>
    </source>
</evidence>